<dbReference type="KEGG" id="bmic:BmR1_04g08766"/>
<dbReference type="AlphaFoldDB" id="A0A1N6LY85"/>
<dbReference type="GeneID" id="33043788"/>
<keyword evidence="2" id="KW-1185">Reference proteome</keyword>
<reference evidence="1 2" key="2">
    <citation type="journal article" date="2013" name="PLoS ONE">
        <title>Whole genome mapping and re-organization of the nuclear and mitochondrial genomes of Babesia microti isolates.</title>
        <authorList>
            <person name="Cornillot E."/>
            <person name="Dassouli A."/>
            <person name="Garg A."/>
            <person name="Pachikara N."/>
            <person name="Randazzo S."/>
            <person name="Depoix D."/>
            <person name="Carcy B."/>
            <person name="Delbecq S."/>
            <person name="Frutos R."/>
            <person name="Silva J.C."/>
            <person name="Sutton R."/>
            <person name="Krause P.J."/>
            <person name="Mamoun C.B."/>
        </authorList>
    </citation>
    <scope>NUCLEOTIDE SEQUENCE [LARGE SCALE GENOMIC DNA]</scope>
    <source>
        <strain evidence="1 2">RI</strain>
    </source>
</reference>
<evidence type="ECO:0000313" key="2">
    <source>
        <dbReference type="Proteomes" id="UP000002899"/>
    </source>
</evidence>
<reference evidence="1 2" key="1">
    <citation type="journal article" date="2012" name="Nucleic Acids Res.">
        <title>Sequencing of the smallest Apicomplexan genome from the human pathogen Babesia microti.</title>
        <authorList>
            <person name="Cornillot E."/>
            <person name="Hadj-Kaddour K."/>
            <person name="Dassouli A."/>
            <person name="Noel B."/>
            <person name="Ranwez V."/>
            <person name="Vacherie B."/>
            <person name="Augagneur Y."/>
            <person name="Bres V."/>
            <person name="Duclos A."/>
            <person name="Randazzo S."/>
            <person name="Carcy B."/>
            <person name="Debierre-Grockiego F."/>
            <person name="Delbecq S."/>
            <person name="Moubri-Menage K."/>
            <person name="Shams-Eldin H."/>
            <person name="Usmani-Brown S."/>
            <person name="Bringaud F."/>
            <person name="Wincker P."/>
            <person name="Vivares C.P."/>
            <person name="Schwarz R.T."/>
            <person name="Schetters T.P."/>
            <person name="Krause P.J."/>
            <person name="Gorenflot A."/>
            <person name="Berry V."/>
            <person name="Barbe V."/>
            <person name="Ben Mamoun C."/>
        </authorList>
    </citation>
    <scope>NUCLEOTIDE SEQUENCE [LARGE SCALE GENOMIC DNA]</scope>
    <source>
        <strain evidence="1 2">RI</strain>
    </source>
</reference>
<dbReference type="EMBL" id="LN871599">
    <property type="protein sequence ID" value="SIO73838.1"/>
    <property type="molecule type" value="Genomic_DNA"/>
</dbReference>
<dbReference type="Proteomes" id="UP000002899">
    <property type="component" value="Chromosome IV"/>
</dbReference>
<dbReference type="OrthoDB" id="436877at2759"/>
<proteinExistence type="predicted"/>
<dbReference type="VEuPathDB" id="PiroplasmaDB:BmR1_04g08766"/>
<sequence>MSIVTKLTNLYERILSEPCAFPRHIQLLHEKASAVRDDRTKCGINQSSITKHLALEQTRKVIYALTRLDSSEYLLLASRDPAAIDFIHLSTLTHSINNLTREGIIYGNKFNALMWIRRQGVHNLIIYLLESIDCKDIKFNRLGKVRLSFWNRILK</sequence>
<evidence type="ECO:0000313" key="1">
    <source>
        <dbReference type="EMBL" id="SIO73838.1"/>
    </source>
</evidence>
<reference evidence="1 2" key="3">
    <citation type="journal article" date="2016" name="Sci. Rep.">
        <title>Genome-wide diversity and gene expression profiling of Babesia microti isolates identify polymorphic genes that mediate host-pathogen interactions.</title>
        <authorList>
            <person name="Silva J.C."/>
            <person name="Cornillot E."/>
            <person name="McCracken C."/>
            <person name="Usmani-Brown S."/>
            <person name="Dwivedi A."/>
            <person name="Ifeonu O.O."/>
            <person name="Crabtree J."/>
            <person name="Gotia H.T."/>
            <person name="Virji A.Z."/>
            <person name="Reynes C."/>
            <person name="Colinge J."/>
            <person name="Kumar V."/>
            <person name="Lawres L."/>
            <person name="Pazzi J.E."/>
            <person name="Pablo J.V."/>
            <person name="Hung C."/>
            <person name="Brancato J."/>
            <person name="Kumari P."/>
            <person name="Orvis J."/>
            <person name="Tretina K."/>
            <person name="Chibucos M."/>
            <person name="Ott S."/>
            <person name="Sadzewicz L."/>
            <person name="Sengamalay N."/>
            <person name="Shetty A.C."/>
            <person name="Su Q."/>
            <person name="Tallon L."/>
            <person name="Fraser C.M."/>
            <person name="Frutos R."/>
            <person name="Molina D.M."/>
            <person name="Krause P.J."/>
            <person name="Ben Mamoun C."/>
        </authorList>
    </citation>
    <scope>NUCLEOTIDE SEQUENCE [LARGE SCALE GENOMIC DNA]</scope>
    <source>
        <strain evidence="1 2">RI</strain>
    </source>
</reference>
<protein>
    <submittedName>
        <fullName evidence="1">Uncharacterized protein</fullName>
    </submittedName>
</protein>
<dbReference type="RefSeq" id="XP_021337893.1">
    <property type="nucleotide sequence ID" value="XM_021482720.1"/>
</dbReference>
<name>A0A1N6LY85_BABMR</name>
<organism evidence="1 2">
    <name type="scientific">Babesia microti (strain RI)</name>
    <dbReference type="NCBI Taxonomy" id="1133968"/>
    <lineage>
        <taxon>Eukaryota</taxon>
        <taxon>Sar</taxon>
        <taxon>Alveolata</taxon>
        <taxon>Apicomplexa</taxon>
        <taxon>Aconoidasida</taxon>
        <taxon>Piroplasmida</taxon>
        <taxon>Babesiidae</taxon>
        <taxon>Babesia</taxon>
    </lineage>
</organism>
<accession>A0A1N6LY85</accession>